<dbReference type="SMART" id="SM00457">
    <property type="entry name" value="MACPF"/>
    <property type="match status" value="1"/>
</dbReference>
<sequence>MHHFLIFLLAYPSMCSETNPPSSNPSEEKNIKINPTYCNADWCDPSHEPYPNIVSIMTGYNILKGNPFTTTQSIDPGFSTGYIFVPVTRTADGTYALESGITVRQTLQCSLTSSSETITTLQNYVKKVQSKSSEGGTFTSNLEFEVKGKVEKGGVSGSVTTKIPPLVQSSFSSSNEYKNNKKFFESTKGVMTLRDATCATYSVVISSYQPPPFSDGFKDALTQLNDATNKDKKEQKRAFRKFVREFGTHFLQQATMGARTAVTRRYTQKEFRNSTDDQIQNCNEQRLLVTIAGVGVGKSSDSCNNIDMSSDIYSINGAERESITSYGSKPAKDLFEWSKQKFESPLPIAMKLSPILNLFTKNYMKRLPNIKYKEILNWFMPFYNRYCINEKRSLGIEECSLADKKKCGINDNCVPRKQACIDIASTNNFQCCDLKCLSKPCKNNGVCEDVIDTQCNFRCDCTNGWSGPTCEASIANFDDLSKDIEQRMLEQKELDNTNFVKYLYNYLKEKYTNYNFIVNAYKEYDDSENSRHAAIGNYVHFYKKHGRNLVVGWANKNSRTPINTAIDKIKSDLLGYVDNYNSNAYKSVYKAWNDYYVAYPNYPMVFMQVVRHGSGLRSMFDFQGNNGVFIEFRVKYWLGTDVSNLVAFFGEMK</sequence>
<organism evidence="9 10">
    <name type="scientific">Hydra vulgaris</name>
    <name type="common">Hydra</name>
    <name type="synonym">Hydra attenuata</name>
    <dbReference type="NCBI Taxonomy" id="6087"/>
    <lineage>
        <taxon>Eukaryota</taxon>
        <taxon>Metazoa</taxon>
        <taxon>Cnidaria</taxon>
        <taxon>Hydrozoa</taxon>
        <taxon>Hydroidolina</taxon>
        <taxon>Anthoathecata</taxon>
        <taxon>Aplanulata</taxon>
        <taxon>Hydridae</taxon>
        <taxon>Hydra</taxon>
    </lineage>
</organism>
<dbReference type="InterPro" id="IPR020864">
    <property type="entry name" value="MACPF"/>
</dbReference>
<keyword evidence="9" id="KW-1185">Reference proteome</keyword>
<reference evidence="10" key="1">
    <citation type="submission" date="2025-08" db="UniProtKB">
        <authorList>
            <consortium name="RefSeq"/>
        </authorList>
    </citation>
    <scope>IDENTIFICATION</scope>
</reference>
<evidence type="ECO:0000313" key="9">
    <source>
        <dbReference type="Proteomes" id="UP001652625"/>
    </source>
</evidence>
<keyword evidence="3" id="KW-0204">Cytolysis</keyword>
<keyword evidence="5" id="KW-0245">EGF-like domain</keyword>
<dbReference type="Pfam" id="PF01823">
    <property type="entry name" value="MACPF"/>
    <property type="match status" value="1"/>
</dbReference>
<evidence type="ECO:0000256" key="2">
    <source>
        <dbReference type="ARBA" id="ARBA00022525"/>
    </source>
</evidence>
<keyword evidence="2" id="KW-0964">Secreted</keyword>
<evidence type="ECO:0000259" key="7">
    <source>
        <dbReference type="PROSITE" id="PS50026"/>
    </source>
</evidence>
<gene>
    <name evidence="10" type="primary">LOC136091314</name>
</gene>
<evidence type="ECO:0000256" key="5">
    <source>
        <dbReference type="PROSITE-ProRule" id="PRU00076"/>
    </source>
</evidence>
<dbReference type="GeneID" id="136091314"/>
<feature type="domain" description="EGF-like" evidence="7">
    <location>
        <begin position="433"/>
        <end position="471"/>
    </location>
</feature>
<name>A0ABM4DJV7_HYDVU</name>
<dbReference type="PANTHER" id="PTHR45742">
    <property type="entry name" value="COMPLEMENT COMPONENT C6"/>
    <property type="match status" value="1"/>
</dbReference>
<evidence type="ECO:0000256" key="6">
    <source>
        <dbReference type="SAM" id="SignalP"/>
    </source>
</evidence>
<keyword evidence="6" id="KW-0732">Signal</keyword>
<comment type="subcellular location">
    <subcellularLocation>
        <location evidence="1">Secreted</location>
    </subcellularLocation>
</comment>
<dbReference type="SUPFAM" id="SSF57196">
    <property type="entry name" value="EGF/Laminin"/>
    <property type="match status" value="1"/>
</dbReference>
<accession>A0ABM4DJV7</accession>
<evidence type="ECO:0000313" key="10">
    <source>
        <dbReference type="RefSeq" id="XP_065674799.1"/>
    </source>
</evidence>
<evidence type="ECO:0000256" key="3">
    <source>
        <dbReference type="ARBA" id="ARBA00022852"/>
    </source>
</evidence>
<dbReference type="PROSITE" id="PS50026">
    <property type="entry name" value="EGF_3"/>
    <property type="match status" value="1"/>
</dbReference>
<feature type="signal peptide" evidence="6">
    <location>
        <begin position="1"/>
        <end position="16"/>
    </location>
</feature>
<dbReference type="PROSITE" id="PS00022">
    <property type="entry name" value="EGF_1"/>
    <property type="match status" value="1"/>
</dbReference>
<protein>
    <submittedName>
        <fullName evidence="10">Uncharacterized protein LOC136091314</fullName>
    </submittedName>
</protein>
<dbReference type="Proteomes" id="UP001652625">
    <property type="component" value="Chromosome 15"/>
</dbReference>
<comment type="caution">
    <text evidence="5">Lacks conserved residue(s) required for the propagation of feature annotation.</text>
</comment>
<evidence type="ECO:0000256" key="1">
    <source>
        <dbReference type="ARBA" id="ARBA00004613"/>
    </source>
</evidence>
<evidence type="ECO:0000256" key="4">
    <source>
        <dbReference type="ARBA" id="ARBA00023157"/>
    </source>
</evidence>
<feature type="disulfide bond" evidence="5">
    <location>
        <begin position="461"/>
        <end position="470"/>
    </location>
</feature>
<dbReference type="RefSeq" id="XP_065674799.1">
    <property type="nucleotide sequence ID" value="XM_065818727.1"/>
</dbReference>
<dbReference type="CDD" id="cd00054">
    <property type="entry name" value="EGF_CA"/>
    <property type="match status" value="1"/>
</dbReference>
<feature type="chain" id="PRO_5045074582" evidence="6">
    <location>
        <begin position="17"/>
        <end position="653"/>
    </location>
</feature>
<proteinExistence type="predicted"/>
<evidence type="ECO:0000259" key="8">
    <source>
        <dbReference type="PROSITE" id="PS51412"/>
    </source>
</evidence>
<dbReference type="PANTHER" id="PTHR45742:SF8">
    <property type="entry name" value="FLOCCULATION PROTEIN FLO11"/>
    <property type="match status" value="1"/>
</dbReference>
<dbReference type="PROSITE" id="PS51412">
    <property type="entry name" value="MACPF_2"/>
    <property type="match status" value="1"/>
</dbReference>
<keyword evidence="4 5" id="KW-1015">Disulfide bond</keyword>
<feature type="domain" description="MACPF" evidence="8">
    <location>
        <begin position="39"/>
        <end position="390"/>
    </location>
</feature>
<dbReference type="PROSITE" id="PS01186">
    <property type="entry name" value="EGF_2"/>
    <property type="match status" value="1"/>
</dbReference>
<dbReference type="InterPro" id="IPR000742">
    <property type="entry name" value="EGF"/>
</dbReference>
<dbReference type="SMART" id="SM00181">
    <property type="entry name" value="EGF"/>
    <property type="match status" value="1"/>
</dbReference>
<dbReference type="Gene3D" id="2.10.25.10">
    <property type="entry name" value="Laminin"/>
    <property type="match status" value="1"/>
</dbReference>